<feature type="domain" description="PAS" evidence="22">
    <location>
        <begin position="575"/>
        <end position="647"/>
    </location>
</feature>
<dbReference type="CDD" id="cd17546">
    <property type="entry name" value="REC_hyHK_CKI1_RcsC-like"/>
    <property type="match status" value="1"/>
</dbReference>
<dbReference type="SUPFAM" id="SSF47384">
    <property type="entry name" value="Homodimeric domain of signal transducing histidine kinase"/>
    <property type="match status" value="1"/>
</dbReference>
<keyword evidence="10" id="KW-0547">Nucleotide-binding</keyword>
<evidence type="ECO:0000256" key="7">
    <source>
        <dbReference type="ARBA" id="ARBA00022679"/>
    </source>
</evidence>
<dbReference type="Pfam" id="PF08448">
    <property type="entry name" value="PAS_4"/>
    <property type="match status" value="1"/>
</dbReference>
<dbReference type="SUPFAM" id="SSF52172">
    <property type="entry name" value="CheY-like"/>
    <property type="match status" value="1"/>
</dbReference>
<dbReference type="InterPro" id="IPR049871">
    <property type="entry name" value="BvgS-like_periplasmic2"/>
</dbReference>
<dbReference type="CDD" id="cd13707">
    <property type="entry name" value="PBP2_BvgS_D2"/>
    <property type="match status" value="1"/>
</dbReference>
<dbReference type="EC" id="2.7.13.3" evidence="3"/>
<evidence type="ECO:0000256" key="14">
    <source>
        <dbReference type="ARBA" id="ARBA00023012"/>
    </source>
</evidence>
<comment type="catalytic activity">
    <reaction evidence="1">
        <text>ATP + protein L-histidine = ADP + protein N-phospho-L-histidine.</text>
        <dbReference type="EC" id="2.7.13.3"/>
    </reaction>
</comment>
<keyword evidence="12" id="KW-0067">ATP-binding</keyword>
<dbReference type="PANTHER" id="PTHR43047">
    <property type="entry name" value="TWO-COMPONENT HISTIDINE PROTEIN KINASE"/>
    <property type="match status" value="1"/>
</dbReference>
<evidence type="ECO:0000313" key="25">
    <source>
        <dbReference type="Proteomes" id="UP000284021"/>
    </source>
</evidence>
<keyword evidence="6 17" id="KW-0597">Phosphoprotein</keyword>
<evidence type="ECO:0000256" key="13">
    <source>
        <dbReference type="ARBA" id="ARBA00022989"/>
    </source>
</evidence>
<evidence type="ECO:0000256" key="3">
    <source>
        <dbReference type="ARBA" id="ARBA00012438"/>
    </source>
</evidence>
<evidence type="ECO:0000259" key="21">
    <source>
        <dbReference type="PROSITE" id="PS50110"/>
    </source>
</evidence>
<dbReference type="InterPro" id="IPR035965">
    <property type="entry name" value="PAS-like_dom_sf"/>
</dbReference>
<keyword evidence="4" id="KW-1003">Cell membrane</keyword>
<evidence type="ECO:0000256" key="11">
    <source>
        <dbReference type="ARBA" id="ARBA00022777"/>
    </source>
</evidence>
<dbReference type="Gene3D" id="3.30.565.10">
    <property type="entry name" value="Histidine kinase-like ATPase, C-terminal domain"/>
    <property type="match status" value="1"/>
</dbReference>
<dbReference type="InterPro" id="IPR013656">
    <property type="entry name" value="PAS_4"/>
</dbReference>
<dbReference type="PROSITE" id="PS50894">
    <property type="entry name" value="HPT"/>
    <property type="match status" value="1"/>
</dbReference>
<dbReference type="PRINTS" id="PR00344">
    <property type="entry name" value="BCTRLSENSOR"/>
</dbReference>
<dbReference type="PROSITE" id="PS50109">
    <property type="entry name" value="HIS_KIN"/>
    <property type="match status" value="1"/>
</dbReference>
<dbReference type="InterPro" id="IPR036890">
    <property type="entry name" value="HATPase_C_sf"/>
</dbReference>
<evidence type="ECO:0000256" key="9">
    <source>
        <dbReference type="ARBA" id="ARBA00022729"/>
    </source>
</evidence>
<evidence type="ECO:0000256" key="17">
    <source>
        <dbReference type="PROSITE-ProRule" id="PRU00169"/>
    </source>
</evidence>
<sequence>MRALPGLLGLLLLLCCLNVSAQADREAPLQLLGRSNLEHLPVSLSEQDWQWLRDKRELKVGTSEPDYPPFDISASGRDYEGLTADYLGIIANTLNLDVRVTRFPDRDSALQALRNGTIDVLGRSFGYDASAPGVVLSKPYVLNQPVLVMRLGDGRATDGHLAGLRLAMSADYLPAEAVRRLYPQGQLSTFSSVRQALQSVALGQADVFIGDAVSAHYLIDQGYLTNLRMTNFTRLEGAGVSFAFGADNMRLQRLFDSVLATIPESERTAILHRWGSGTSISLTDEKLVLTEREQRWLKRHGPARLIVDETLAPLTFFDAEHHFRGVVSELLDLVRLKTGLEVEVVPSRSVAEMLQRLRKGEVEMAATLVSTSERENYLNFTRPYFSTSDVVVVRKANQEIHDLKDLAGLRLAVPEGHAVTDYLREQFPQIHLVAIASGMDGLSMVADGRADATVHAMSSANFLISRYYQNDLRIAATIGRDPARYAFSVVRGEPELLSILDKALLSISPDEVGAIVNRWYSNAEAAESAWAGYETRIDQIVLVSLLVIGAFLAWILRLRRQVYLRRRAERVLSDQLESQRILIDGIPNPIIVRDLQGRLLTCNRSFLEETGLSLEEVLGARLIDGDWLEQAQAQAFHQLYLRAIEDGEPVFADRQLHLRARTLDIYSWVIPYKDVKGQVCGLICGWIDITVRRRLFLALQEAKDQADQANRAKSTFLATMSHEIRTPMNAIIGMLELTMRKADQGHWEREPIEVAFESAHVLLALIGDILDVAKIESGQLALAPERANLRELMESVIRVFAGLARQKGLELVLTLDAEAEAEAEQDVLIDPLRFKQILFNLLGNAIKFTDQGQVWVRLTTRLQEDECLALQLTVEDSGIGIAEADQLRLFEPFTQVQGIAHQQRGGTGLGLTICRHLVEMMGGELSLRSHLGEGTSVTLQLTVPRLPVQARTPMAAKQVVPQTKHALRVLVVDDHPANLLLLSEQLVFLGHQIERAEDGQQALGKWRVGAFDLVITDCNMPVLNGYDLTARIRHAEREVGAQPCLILGFTANAQPEERARCRAAGMDDCLFKPISLGGLHHHLQGLAVADRQIGPVVVAPVTTTVFDPTALDGVTGGVQELNRRLLDELYRTNAVDAVHLDELLEAGNWAELDKLAHRLKGAARLIAAEPLLAASQAYEDEFRSTVVSRELQKLAEALRLALEELQVALGAQLAD</sequence>
<dbReference type="GO" id="GO:0005524">
    <property type="term" value="F:ATP binding"/>
    <property type="evidence" value="ECO:0007669"/>
    <property type="project" value="UniProtKB-KW"/>
</dbReference>
<feature type="coiled-coil region" evidence="18">
    <location>
        <begin position="692"/>
        <end position="719"/>
    </location>
</feature>
<dbReference type="CDD" id="cd00088">
    <property type="entry name" value="HPT"/>
    <property type="match status" value="1"/>
</dbReference>
<feature type="modified residue" description="4-aspartylphosphate" evidence="17">
    <location>
        <position position="1017"/>
    </location>
</feature>
<dbReference type="PANTHER" id="PTHR43047:SF72">
    <property type="entry name" value="OSMOSENSING HISTIDINE PROTEIN KINASE SLN1"/>
    <property type="match status" value="1"/>
</dbReference>
<dbReference type="InterPro" id="IPR005467">
    <property type="entry name" value="His_kinase_dom"/>
</dbReference>
<evidence type="ECO:0000256" key="10">
    <source>
        <dbReference type="ARBA" id="ARBA00022741"/>
    </source>
</evidence>
<dbReference type="Pfam" id="PF01627">
    <property type="entry name" value="Hpt"/>
    <property type="match status" value="1"/>
</dbReference>
<dbReference type="GO" id="GO:0000155">
    <property type="term" value="F:phosphorelay sensor kinase activity"/>
    <property type="evidence" value="ECO:0007669"/>
    <property type="project" value="InterPro"/>
</dbReference>
<dbReference type="CDD" id="cd16922">
    <property type="entry name" value="HATPase_EvgS-ArcB-TorS-like"/>
    <property type="match status" value="1"/>
</dbReference>
<dbReference type="OrthoDB" id="9797243at2"/>
<feature type="signal peptide" evidence="19">
    <location>
        <begin position="1"/>
        <end position="21"/>
    </location>
</feature>
<feature type="domain" description="Response regulatory" evidence="21">
    <location>
        <begin position="968"/>
        <end position="1087"/>
    </location>
</feature>
<dbReference type="Gene3D" id="1.10.287.130">
    <property type="match status" value="1"/>
</dbReference>
<keyword evidence="9 19" id="KW-0732">Signal</keyword>
<dbReference type="InterPro" id="IPR004358">
    <property type="entry name" value="Sig_transdc_His_kin-like_C"/>
</dbReference>
<evidence type="ECO:0000256" key="1">
    <source>
        <dbReference type="ARBA" id="ARBA00000085"/>
    </source>
</evidence>
<name>A0A418XJV8_9PSED</name>
<reference evidence="24 25" key="1">
    <citation type="submission" date="2018-09" db="EMBL/GenBank/DDBJ databases">
        <authorList>
            <person name="Zhu H."/>
        </authorList>
    </citation>
    <scope>NUCLEOTIDE SEQUENCE [LARGE SCALE GENOMIC DNA]</scope>
    <source>
        <strain evidence="24 25">K1S02-6</strain>
    </source>
</reference>
<dbReference type="SMART" id="SM00062">
    <property type="entry name" value="PBPb"/>
    <property type="match status" value="2"/>
</dbReference>
<evidence type="ECO:0000256" key="6">
    <source>
        <dbReference type="ARBA" id="ARBA00022553"/>
    </source>
</evidence>
<feature type="modified residue" description="Phosphohistidine" evidence="16">
    <location>
        <position position="1157"/>
    </location>
</feature>
<keyword evidence="7" id="KW-0808">Transferase</keyword>
<dbReference type="SUPFAM" id="SSF47226">
    <property type="entry name" value="Histidine-containing phosphotransfer domain, HPT domain"/>
    <property type="match status" value="1"/>
</dbReference>
<dbReference type="InterPro" id="IPR000014">
    <property type="entry name" value="PAS"/>
</dbReference>
<keyword evidence="5" id="KW-0997">Cell inner membrane</keyword>
<dbReference type="EMBL" id="QYUR01000002">
    <property type="protein sequence ID" value="RJG12744.1"/>
    <property type="molecule type" value="Genomic_DNA"/>
</dbReference>
<evidence type="ECO:0000259" key="20">
    <source>
        <dbReference type="PROSITE" id="PS50109"/>
    </source>
</evidence>
<dbReference type="Proteomes" id="UP000284021">
    <property type="component" value="Unassembled WGS sequence"/>
</dbReference>
<comment type="caution">
    <text evidence="24">The sequence shown here is derived from an EMBL/GenBank/DDBJ whole genome shotgun (WGS) entry which is preliminary data.</text>
</comment>
<dbReference type="CDD" id="cd13705">
    <property type="entry name" value="PBP2_BvgS_D1"/>
    <property type="match status" value="1"/>
</dbReference>
<dbReference type="InterPro" id="IPR011006">
    <property type="entry name" value="CheY-like_superfamily"/>
</dbReference>
<keyword evidence="8" id="KW-0812">Transmembrane</keyword>
<dbReference type="NCBIfam" id="TIGR00229">
    <property type="entry name" value="sensory_box"/>
    <property type="match status" value="1"/>
</dbReference>
<keyword evidence="13" id="KW-1133">Transmembrane helix</keyword>
<evidence type="ECO:0000256" key="4">
    <source>
        <dbReference type="ARBA" id="ARBA00022475"/>
    </source>
</evidence>
<keyword evidence="15" id="KW-0472">Membrane</keyword>
<evidence type="ECO:0000256" key="12">
    <source>
        <dbReference type="ARBA" id="ARBA00022840"/>
    </source>
</evidence>
<dbReference type="FunFam" id="3.30.565.10:FF:000010">
    <property type="entry name" value="Sensor histidine kinase RcsC"/>
    <property type="match status" value="1"/>
</dbReference>
<dbReference type="Gene3D" id="1.20.120.160">
    <property type="entry name" value="HPT domain"/>
    <property type="match status" value="1"/>
</dbReference>
<dbReference type="SMART" id="SM00388">
    <property type="entry name" value="HisKA"/>
    <property type="match status" value="1"/>
</dbReference>
<evidence type="ECO:0000256" key="16">
    <source>
        <dbReference type="PROSITE-ProRule" id="PRU00110"/>
    </source>
</evidence>
<dbReference type="GO" id="GO:0005886">
    <property type="term" value="C:plasma membrane"/>
    <property type="evidence" value="ECO:0007669"/>
    <property type="project" value="UniProtKB-SubCell"/>
</dbReference>
<keyword evidence="25" id="KW-1185">Reference proteome</keyword>
<keyword evidence="11" id="KW-0418">Kinase</keyword>
<dbReference type="InterPro" id="IPR003661">
    <property type="entry name" value="HisK_dim/P_dom"/>
</dbReference>
<dbReference type="SUPFAM" id="SSF53850">
    <property type="entry name" value="Periplasmic binding protein-like II"/>
    <property type="match status" value="2"/>
</dbReference>
<feature type="domain" description="Histidine kinase" evidence="20">
    <location>
        <begin position="719"/>
        <end position="945"/>
    </location>
</feature>
<dbReference type="Gene3D" id="3.40.190.10">
    <property type="entry name" value="Periplasmic binding protein-like II"/>
    <property type="match status" value="4"/>
</dbReference>
<evidence type="ECO:0000256" key="19">
    <source>
        <dbReference type="SAM" id="SignalP"/>
    </source>
</evidence>
<dbReference type="InterPro" id="IPR036097">
    <property type="entry name" value="HisK_dim/P_sf"/>
</dbReference>
<organism evidence="24 25">
    <name type="scientific">Pseudomonas cavernicola</name>
    <dbReference type="NCBI Taxonomy" id="2320866"/>
    <lineage>
        <taxon>Bacteria</taxon>
        <taxon>Pseudomonadati</taxon>
        <taxon>Pseudomonadota</taxon>
        <taxon>Gammaproteobacteria</taxon>
        <taxon>Pseudomonadales</taxon>
        <taxon>Pseudomonadaceae</taxon>
        <taxon>Pseudomonas</taxon>
    </lineage>
</organism>
<dbReference type="PROSITE" id="PS50110">
    <property type="entry name" value="RESPONSE_REGULATORY"/>
    <property type="match status" value="1"/>
</dbReference>
<evidence type="ECO:0000256" key="2">
    <source>
        <dbReference type="ARBA" id="ARBA00004429"/>
    </source>
</evidence>
<dbReference type="InterPro" id="IPR008207">
    <property type="entry name" value="Sig_transdc_His_kin_Hpt_dom"/>
</dbReference>
<dbReference type="AlphaFoldDB" id="A0A418XJV8"/>
<dbReference type="Pfam" id="PF00497">
    <property type="entry name" value="SBP_bac_3"/>
    <property type="match status" value="2"/>
</dbReference>
<dbReference type="InterPro" id="IPR001638">
    <property type="entry name" value="Solute-binding_3/MltF_N"/>
</dbReference>
<protein>
    <recommendedName>
        <fullName evidence="3">histidine kinase</fullName>
        <ecNumber evidence="3">2.7.13.3</ecNumber>
    </recommendedName>
</protein>
<keyword evidence="18" id="KW-0175">Coiled coil</keyword>
<proteinExistence type="predicted"/>
<evidence type="ECO:0000259" key="23">
    <source>
        <dbReference type="PROSITE" id="PS50894"/>
    </source>
</evidence>
<dbReference type="InterPro" id="IPR003594">
    <property type="entry name" value="HATPase_dom"/>
</dbReference>
<dbReference type="SUPFAM" id="SSF55874">
    <property type="entry name" value="ATPase domain of HSP90 chaperone/DNA topoisomerase II/histidine kinase"/>
    <property type="match status" value="1"/>
</dbReference>
<dbReference type="SMART" id="SM00448">
    <property type="entry name" value="REC"/>
    <property type="match status" value="1"/>
</dbReference>
<dbReference type="InterPro" id="IPR036641">
    <property type="entry name" value="HPT_dom_sf"/>
</dbReference>
<dbReference type="InterPro" id="IPR049870">
    <property type="entry name" value="BvgS-like_periplasmic1"/>
</dbReference>
<dbReference type="InterPro" id="IPR001789">
    <property type="entry name" value="Sig_transdc_resp-reg_receiver"/>
</dbReference>
<dbReference type="SMART" id="SM00091">
    <property type="entry name" value="PAS"/>
    <property type="match status" value="1"/>
</dbReference>
<feature type="chain" id="PRO_5019322739" description="histidine kinase" evidence="19">
    <location>
        <begin position="22"/>
        <end position="1215"/>
    </location>
</feature>
<dbReference type="SMART" id="SM00387">
    <property type="entry name" value="HATPase_c"/>
    <property type="match status" value="1"/>
</dbReference>
<gene>
    <name evidence="24" type="ORF">D3879_05520</name>
</gene>
<dbReference type="Pfam" id="PF00072">
    <property type="entry name" value="Response_reg"/>
    <property type="match status" value="1"/>
</dbReference>
<comment type="subcellular location">
    <subcellularLocation>
        <location evidence="2">Cell inner membrane</location>
        <topology evidence="2">Multi-pass membrane protein</topology>
    </subcellularLocation>
</comment>
<dbReference type="CDD" id="cd00082">
    <property type="entry name" value="HisKA"/>
    <property type="match status" value="1"/>
</dbReference>
<dbReference type="Gene3D" id="3.40.50.2300">
    <property type="match status" value="1"/>
</dbReference>
<dbReference type="Pfam" id="PF02518">
    <property type="entry name" value="HATPase_c"/>
    <property type="match status" value="1"/>
</dbReference>
<keyword evidence="14" id="KW-0902">Two-component regulatory system</keyword>
<accession>A0A418XJV8</accession>
<evidence type="ECO:0000256" key="5">
    <source>
        <dbReference type="ARBA" id="ARBA00022519"/>
    </source>
</evidence>
<evidence type="ECO:0000256" key="18">
    <source>
        <dbReference type="SAM" id="Coils"/>
    </source>
</evidence>
<dbReference type="CDD" id="cd00130">
    <property type="entry name" value="PAS"/>
    <property type="match status" value="1"/>
</dbReference>
<dbReference type="SUPFAM" id="SSF55785">
    <property type="entry name" value="PYP-like sensor domain (PAS domain)"/>
    <property type="match status" value="1"/>
</dbReference>
<dbReference type="Pfam" id="PF00512">
    <property type="entry name" value="HisKA"/>
    <property type="match status" value="1"/>
</dbReference>
<evidence type="ECO:0000256" key="15">
    <source>
        <dbReference type="ARBA" id="ARBA00023136"/>
    </source>
</evidence>
<dbReference type="PROSITE" id="PS50112">
    <property type="entry name" value="PAS"/>
    <property type="match status" value="1"/>
</dbReference>
<dbReference type="GO" id="GO:0009927">
    <property type="term" value="F:histidine phosphotransfer kinase activity"/>
    <property type="evidence" value="ECO:0007669"/>
    <property type="project" value="TreeGrafter"/>
</dbReference>
<evidence type="ECO:0000313" key="24">
    <source>
        <dbReference type="EMBL" id="RJG12744.1"/>
    </source>
</evidence>
<evidence type="ECO:0000256" key="8">
    <source>
        <dbReference type="ARBA" id="ARBA00022692"/>
    </source>
</evidence>
<feature type="domain" description="HPt" evidence="23">
    <location>
        <begin position="1118"/>
        <end position="1212"/>
    </location>
</feature>
<evidence type="ECO:0000259" key="22">
    <source>
        <dbReference type="PROSITE" id="PS50112"/>
    </source>
</evidence>
<dbReference type="Gene3D" id="3.30.450.20">
    <property type="entry name" value="PAS domain"/>
    <property type="match status" value="1"/>
</dbReference>